<protein>
    <submittedName>
        <fullName evidence="2">Uncharacterized protein</fullName>
    </submittedName>
</protein>
<dbReference type="EMBL" id="JBBNAG010000002">
    <property type="protein sequence ID" value="KAK9157779.1"/>
    <property type="molecule type" value="Genomic_DNA"/>
</dbReference>
<dbReference type="Proteomes" id="UP001419268">
    <property type="component" value="Unassembled WGS sequence"/>
</dbReference>
<dbReference type="Pfam" id="PF03004">
    <property type="entry name" value="Transposase_24"/>
    <property type="match status" value="1"/>
</dbReference>
<reference evidence="2 3" key="1">
    <citation type="submission" date="2024-01" db="EMBL/GenBank/DDBJ databases">
        <title>Genome assemblies of Stephania.</title>
        <authorList>
            <person name="Yang L."/>
        </authorList>
    </citation>
    <scope>NUCLEOTIDE SEQUENCE [LARGE SCALE GENOMIC DNA]</scope>
    <source>
        <strain evidence="2">JXDWG</strain>
        <tissue evidence="2">Leaf</tissue>
    </source>
</reference>
<accession>A0AAP0PX84</accession>
<organism evidence="2 3">
    <name type="scientific">Stephania cephalantha</name>
    <dbReference type="NCBI Taxonomy" id="152367"/>
    <lineage>
        <taxon>Eukaryota</taxon>
        <taxon>Viridiplantae</taxon>
        <taxon>Streptophyta</taxon>
        <taxon>Embryophyta</taxon>
        <taxon>Tracheophyta</taxon>
        <taxon>Spermatophyta</taxon>
        <taxon>Magnoliopsida</taxon>
        <taxon>Ranunculales</taxon>
        <taxon>Menispermaceae</taxon>
        <taxon>Menispermoideae</taxon>
        <taxon>Cissampelideae</taxon>
        <taxon>Stephania</taxon>
    </lineage>
</organism>
<evidence type="ECO:0000313" key="3">
    <source>
        <dbReference type="Proteomes" id="UP001419268"/>
    </source>
</evidence>
<sequence length="156" mass="17701">MKRGVGRQPSDEAFKKKSEQMSANRKSEVGGPGTDISLHSAGTISARQHGDMLEKKLKRHPTRKEMFRHLHIHGHDGQTFVNQRSAIIYVELTRRLEEMSTQSLSTSIDEDAIYLEVVPEVKERVGYHRIISSVEASSSGGPAYRPHELEELQWDH</sequence>
<gene>
    <name evidence="2" type="ORF">Scep_004353</name>
</gene>
<feature type="region of interest" description="Disordered" evidence="1">
    <location>
        <begin position="136"/>
        <end position="156"/>
    </location>
</feature>
<feature type="compositionally biased region" description="Basic and acidic residues" evidence="1">
    <location>
        <begin position="145"/>
        <end position="156"/>
    </location>
</feature>
<keyword evidence="3" id="KW-1185">Reference proteome</keyword>
<evidence type="ECO:0000313" key="2">
    <source>
        <dbReference type="EMBL" id="KAK9157779.1"/>
    </source>
</evidence>
<dbReference type="AlphaFoldDB" id="A0AAP0PX84"/>
<feature type="region of interest" description="Disordered" evidence="1">
    <location>
        <begin position="1"/>
        <end position="59"/>
    </location>
</feature>
<name>A0AAP0PX84_9MAGN</name>
<feature type="compositionally biased region" description="Basic and acidic residues" evidence="1">
    <location>
        <begin position="9"/>
        <end position="19"/>
    </location>
</feature>
<proteinExistence type="predicted"/>
<evidence type="ECO:0000256" key="1">
    <source>
        <dbReference type="SAM" id="MobiDB-lite"/>
    </source>
</evidence>
<comment type="caution">
    <text evidence="2">The sequence shown here is derived from an EMBL/GenBank/DDBJ whole genome shotgun (WGS) entry which is preliminary data.</text>
</comment>
<dbReference type="InterPro" id="IPR004252">
    <property type="entry name" value="Probable_transposase_24"/>
</dbReference>